<evidence type="ECO:0000256" key="8">
    <source>
        <dbReference type="ARBA" id="ARBA00022707"/>
    </source>
</evidence>
<dbReference type="PANTHER" id="PTHR31859">
    <property type="entry name" value="TETRATRICOPEPTIDE REPEAT PROTEIN 39 FAMILY MEMBER"/>
    <property type="match status" value="1"/>
</dbReference>
<dbReference type="PROSITE" id="PS50089">
    <property type="entry name" value="ZF_RING_2"/>
    <property type="match status" value="1"/>
</dbReference>
<evidence type="ECO:0000313" key="26">
    <source>
        <dbReference type="Proteomes" id="UP000516260"/>
    </source>
</evidence>
<keyword evidence="17" id="KW-0539">Nucleus</keyword>
<evidence type="ECO:0000256" key="9">
    <source>
        <dbReference type="ARBA" id="ARBA00022723"/>
    </source>
</evidence>
<evidence type="ECO:0000256" key="17">
    <source>
        <dbReference type="ARBA" id="ARBA00023242"/>
    </source>
</evidence>
<dbReference type="InterPro" id="IPR019412">
    <property type="entry name" value="IML2/TPR_39"/>
</dbReference>
<keyword evidence="7" id="KW-0597">Phosphoprotein</keyword>
<evidence type="ECO:0000256" key="4">
    <source>
        <dbReference type="ARBA" id="ARBA00004496"/>
    </source>
</evidence>
<dbReference type="InterPro" id="IPR013083">
    <property type="entry name" value="Znf_RING/FYVE/PHD"/>
</dbReference>
<evidence type="ECO:0000259" key="24">
    <source>
        <dbReference type="PROSITE" id="PS50089"/>
    </source>
</evidence>
<dbReference type="GO" id="GO:0008270">
    <property type="term" value="F:zinc ion binding"/>
    <property type="evidence" value="ECO:0007669"/>
    <property type="project" value="UniProtKB-KW"/>
</dbReference>
<keyword evidence="9" id="KW-0479">Metal-binding</keyword>
<evidence type="ECO:0000256" key="12">
    <source>
        <dbReference type="ARBA" id="ARBA00022786"/>
    </source>
</evidence>
<dbReference type="InterPro" id="IPR001841">
    <property type="entry name" value="Znf_RING"/>
</dbReference>
<evidence type="ECO:0000256" key="22">
    <source>
        <dbReference type="PROSITE-ProRule" id="PRU00175"/>
    </source>
</evidence>
<dbReference type="EMBL" id="SWLE01000019">
    <property type="protein sequence ID" value="TNM87873.1"/>
    <property type="molecule type" value="Genomic_DNA"/>
</dbReference>
<dbReference type="InterPro" id="IPR011990">
    <property type="entry name" value="TPR-like_helical_dom_sf"/>
</dbReference>
<dbReference type="InterPro" id="IPR042981">
    <property type="entry name" value="RNF11_RING-H2"/>
</dbReference>
<keyword evidence="10" id="KW-0967">Endosome</keyword>
<keyword evidence="18" id="KW-0449">Lipoprotein</keyword>
<sequence length="659" mass="75568">MKMSGEEETLSNGCSRSDLSLALEDCMAALDLFLRNEFEEAQARLRSRTKDSMYHALTYATILEMQAMMTFEPQHILAAGTTMKEAQAICQRHRKKSSFSKNFTEEELHAEVCYAECLLQRAALTFLQDENMISFIKGGIKVRNSYQTYKELHTVLNSSTYSQGHNHGHFEGGVKLGVGAFNLMISMLPTRTLKLLEFVGFSGNKGSIFLFFAGRIEEMKGNLDAAITRFQECCEAQQQWKEFHHMCYWELMWCFTYKKHFKMAYFYADLLSKENCWSKATYMYMKAAYLSMLTADDCLTFGETAFTLFRQVPGLKQKIAGKSLPTEKFAIRKARRYLAENPIPLPAPPLEMMYIWNGYTVIGKHKDLTEGMLKTLDEAQKKLDSCPRTDLSIDDQCLLSLLKGLCLKHLGHQEEAEHYFTLVLCNETQIKYDHYLVPNALLEHGLLCLEQGRRDEAIKLLEAAKQNYKNYSMESRTHFRIQAALHKARGDTQTERKKSDPKRSEMGNCLKSPTSDDISLLHESQSDRASYGDGTDPDQEPPPPYEEQIHMPVYHPTPSQARLATQLTEEEQVRIAQRIGLIQHLPKGVYDPGRDGSEKKIRECVICMMDFVYGDPIRFLPCMHIYHMDCIDDWLMRSFTCPSCMEPVDAALLSSYETN</sequence>
<keyword evidence="13" id="KW-0802">TPR repeat</keyword>
<feature type="region of interest" description="Disordered" evidence="23">
    <location>
        <begin position="485"/>
        <end position="549"/>
    </location>
</feature>
<evidence type="ECO:0000256" key="18">
    <source>
        <dbReference type="ARBA" id="ARBA00023288"/>
    </source>
</evidence>
<dbReference type="Pfam" id="PF10300">
    <property type="entry name" value="Iml2-TPR_39"/>
    <property type="match status" value="1"/>
</dbReference>
<keyword evidence="15" id="KW-0832">Ubl conjugation</keyword>
<dbReference type="Proteomes" id="UP000516260">
    <property type="component" value="Chromosome 6"/>
</dbReference>
<dbReference type="GO" id="GO:0005769">
    <property type="term" value="C:early endosome"/>
    <property type="evidence" value="ECO:0007669"/>
    <property type="project" value="UniProtKB-SubCell"/>
</dbReference>
<comment type="subcellular location">
    <subcellularLocation>
        <location evidence="4">Cytoplasm</location>
    </subcellularLocation>
    <subcellularLocation>
        <location evidence="3">Early endosome</location>
    </subcellularLocation>
    <subcellularLocation>
        <location evidence="1">Nucleus</location>
    </subcellularLocation>
    <subcellularLocation>
        <location evidence="2">Recycling endosome</location>
    </subcellularLocation>
</comment>
<evidence type="ECO:0000313" key="25">
    <source>
        <dbReference type="EMBL" id="TNM87873.1"/>
    </source>
</evidence>
<keyword evidence="11 22" id="KW-0863">Zinc-finger</keyword>
<keyword evidence="12" id="KW-0833">Ubl conjugation pathway</keyword>
<evidence type="ECO:0000256" key="14">
    <source>
        <dbReference type="ARBA" id="ARBA00022833"/>
    </source>
</evidence>
<evidence type="ECO:0000256" key="15">
    <source>
        <dbReference type="ARBA" id="ARBA00022843"/>
    </source>
</evidence>
<evidence type="ECO:0000256" key="1">
    <source>
        <dbReference type="ARBA" id="ARBA00004123"/>
    </source>
</evidence>
<reference evidence="25 26" key="1">
    <citation type="submission" date="2019-04" db="EMBL/GenBank/DDBJ databases">
        <title>The sequence and de novo assembly of Takifugu bimaculatus genome using PacBio and Hi-C technologies.</title>
        <authorList>
            <person name="Xu P."/>
            <person name="Liu B."/>
            <person name="Zhou Z."/>
        </authorList>
    </citation>
    <scope>NUCLEOTIDE SEQUENCE [LARGE SCALE GENOMIC DNA]</scope>
    <source>
        <strain evidence="25">TB-2018</strain>
        <tissue evidence="25">Muscle</tissue>
    </source>
</reference>
<dbReference type="GO" id="GO:0055037">
    <property type="term" value="C:recycling endosome"/>
    <property type="evidence" value="ECO:0007669"/>
    <property type="project" value="UniProtKB-SubCell"/>
</dbReference>
<dbReference type="CDD" id="cd16468">
    <property type="entry name" value="RING-H2_RNF11"/>
    <property type="match status" value="1"/>
</dbReference>
<gene>
    <name evidence="25" type="ORF">fugu_006094</name>
</gene>
<evidence type="ECO:0000256" key="13">
    <source>
        <dbReference type="ARBA" id="ARBA00022803"/>
    </source>
</evidence>
<dbReference type="GO" id="GO:0000151">
    <property type="term" value="C:ubiquitin ligase complex"/>
    <property type="evidence" value="ECO:0007669"/>
    <property type="project" value="UniProtKB-ARBA"/>
</dbReference>
<dbReference type="SUPFAM" id="SSF57850">
    <property type="entry name" value="RING/U-box"/>
    <property type="match status" value="1"/>
</dbReference>
<dbReference type="PANTHER" id="PTHR31859:SF3">
    <property type="entry name" value="TETRATRICOPEPTIDE REPEAT PROTEIN 39A"/>
    <property type="match status" value="1"/>
</dbReference>
<evidence type="ECO:0000256" key="11">
    <source>
        <dbReference type="ARBA" id="ARBA00022771"/>
    </source>
</evidence>
<evidence type="ECO:0000256" key="23">
    <source>
        <dbReference type="SAM" id="MobiDB-lite"/>
    </source>
</evidence>
<protein>
    <recommendedName>
        <fullName evidence="21">RING finger protein 11</fullName>
    </recommendedName>
</protein>
<keyword evidence="14" id="KW-0862">Zinc</keyword>
<organism evidence="25 26">
    <name type="scientific">Takifugu bimaculatus</name>
    <dbReference type="NCBI Taxonomy" id="433685"/>
    <lineage>
        <taxon>Eukaryota</taxon>
        <taxon>Metazoa</taxon>
        <taxon>Chordata</taxon>
        <taxon>Craniata</taxon>
        <taxon>Vertebrata</taxon>
        <taxon>Euteleostomi</taxon>
        <taxon>Actinopterygii</taxon>
        <taxon>Neopterygii</taxon>
        <taxon>Teleostei</taxon>
        <taxon>Neoteleostei</taxon>
        <taxon>Acanthomorphata</taxon>
        <taxon>Eupercaria</taxon>
        <taxon>Tetraodontiformes</taxon>
        <taxon>Tetradontoidea</taxon>
        <taxon>Tetraodontidae</taxon>
        <taxon>Takifugu</taxon>
    </lineage>
</organism>
<evidence type="ECO:0000256" key="16">
    <source>
        <dbReference type="ARBA" id="ARBA00023139"/>
    </source>
</evidence>
<keyword evidence="8" id="KW-0519">Myristate</keyword>
<proteinExistence type="inferred from homology"/>
<dbReference type="Gene3D" id="1.25.40.10">
    <property type="entry name" value="Tetratricopeptide repeat domain"/>
    <property type="match status" value="1"/>
</dbReference>
<comment type="subunit">
    <text evidence="20">Interacts (when phosphorylated) with 14-3-3. Interacts with the E3 ubiquitin-ligases NEDD4, ITCH, SMURF2 and WWP1. Also interacts with the E2 ubiquitin-conjugating enzymes UBE2D1 and UBE2N, but neither with CDC34, nor with UBE2L3. Interacts with ZNF350, EPS15 and STAMBP. After TNF stimulation, interacts with TAX1BP1, TNFAIP3 and RIPK1; these interactions are transient and they are lost after 1 hour of stimulation with TNF. Interacts with GGA1.</text>
</comment>
<keyword evidence="6" id="KW-0963">Cytoplasm</keyword>
<keyword evidence="26" id="KW-1185">Reference proteome</keyword>
<feature type="domain" description="RING-type" evidence="24">
    <location>
        <begin position="604"/>
        <end position="644"/>
    </location>
</feature>
<dbReference type="SUPFAM" id="SSF48452">
    <property type="entry name" value="TPR-like"/>
    <property type="match status" value="1"/>
</dbReference>
<dbReference type="Pfam" id="PF13639">
    <property type="entry name" value="zf-RING_2"/>
    <property type="match status" value="1"/>
</dbReference>
<evidence type="ECO:0000256" key="19">
    <source>
        <dbReference type="ARBA" id="ARBA00055330"/>
    </source>
</evidence>
<comment type="caution">
    <text evidence="25">The sequence shown here is derived from an EMBL/GenBank/DDBJ whole genome shotgun (WGS) entry which is preliminary data.</text>
</comment>
<dbReference type="FunFam" id="3.30.40.10:FF:000134">
    <property type="entry name" value="Ring finger protein 11"/>
    <property type="match status" value="1"/>
</dbReference>
<comment type="similarity">
    <text evidence="5">Belongs to the TTC39 family.</text>
</comment>
<dbReference type="GO" id="GO:0005634">
    <property type="term" value="C:nucleus"/>
    <property type="evidence" value="ECO:0007669"/>
    <property type="project" value="UniProtKB-SubCell"/>
</dbReference>
<name>A0A4Z2B6A8_9TELE</name>
<dbReference type="GO" id="GO:0006511">
    <property type="term" value="P:ubiquitin-dependent protein catabolic process"/>
    <property type="evidence" value="ECO:0007669"/>
    <property type="project" value="UniProtKB-ARBA"/>
</dbReference>
<dbReference type="Gene3D" id="3.30.40.10">
    <property type="entry name" value="Zinc/RING finger domain, C3HC4 (zinc finger)"/>
    <property type="match status" value="1"/>
</dbReference>
<evidence type="ECO:0000256" key="20">
    <source>
        <dbReference type="ARBA" id="ARBA00066037"/>
    </source>
</evidence>
<evidence type="ECO:0000256" key="7">
    <source>
        <dbReference type="ARBA" id="ARBA00022553"/>
    </source>
</evidence>
<dbReference type="SMART" id="SM00184">
    <property type="entry name" value="RING"/>
    <property type="match status" value="1"/>
</dbReference>
<evidence type="ECO:0000256" key="3">
    <source>
        <dbReference type="ARBA" id="ARBA00004412"/>
    </source>
</evidence>
<comment type="function">
    <text evidence="19">Essential component of a ubiquitin-editing protein complex, comprising also TNFAIP3, ITCH and TAX1BP1, that ensures the transient nature of inflammatory signaling pathways. Promotes the association of TNFAIP3 to RIPK1 after TNF stimulation. TNFAIP3 deubiquitinates 'Lys-63' polyubiquitin chains on RIPK1 and catalyzes the formation of 'Lys-48'-polyubiquitin chains. This leads to RIPK1 proteasomal degradation and consequently termination of the TNF- or LPS-mediated activation of NF-kappa-B. Recruits STAMBP to the E3 ubiquitin-ligase SMURF2 for ubiquitination, leading to its degradation by the 26S proteasome.</text>
</comment>
<accession>A0A4Z2B6A8</accession>
<feature type="compositionally biased region" description="Basic and acidic residues" evidence="23">
    <location>
        <begin position="488"/>
        <end position="505"/>
    </location>
</feature>
<keyword evidence="16" id="KW-0564">Palmitate</keyword>
<evidence type="ECO:0000256" key="21">
    <source>
        <dbReference type="ARBA" id="ARBA00072629"/>
    </source>
</evidence>
<evidence type="ECO:0000256" key="5">
    <source>
        <dbReference type="ARBA" id="ARBA00006400"/>
    </source>
</evidence>
<evidence type="ECO:0000256" key="10">
    <source>
        <dbReference type="ARBA" id="ARBA00022753"/>
    </source>
</evidence>
<dbReference type="AlphaFoldDB" id="A0A4Z2B6A8"/>
<evidence type="ECO:0000256" key="2">
    <source>
        <dbReference type="ARBA" id="ARBA00004172"/>
    </source>
</evidence>
<evidence type="ECO:0000256" key="6">
    <source>
        <dbReference type="ARBA" id="ARBA00022490"/>
    </source>
</evidence>